<evidence type="ECO:0000313" key="1">
    <source>
        <dbReference type="EMBL" id="MBW0551063.1"/>
    </source>
</evidence>
<dbReference type="EMBL" id="AVOT02056802">
    <property type="protein sequence ID" value="MBW0551063.1"/>
    <property type="molecule type" value="Genomic_DNA"/>
</dbReference>
<proteinExistence type="predicted"/>
<evidence type="ECO:0000313" key="2">
    <source>
        <dbReference type="Proteomes" id="UP000765509"/>
    </source>
</evidence>
<reference evidence="1" key="1">
    <citation type="submission" date="2021-03" db="EMBL/GenBank/DDBJ databases">
        <title>Draft genome sequence of rust myrtle Austropuccinia psidii MF-1, a brazilian biotype.</title>
        <authorList>
            <person name="Quecine M.C."/>
            <person name="Pachon D.M.R."/>
            <person name="Bonatelli M.L."/>
            <person name="Correr F.H."/>
            <person name="Franceschini L.M."/>
            <person name="Leite T.F."/>
            <person name="Margarido G.R.A."/>
            <person name="Almeida C.A."/>
            <person name="Ferrarezi J.A."/>
            <person name="Labate C.A."/>
        </authorList>
    </citation>
    <scope>NUCLEOTIDE SEQUENCE</scope>
    <source>
        <strain evidence="1">MF-1</strain>
    </source>
</reference>
<accession>A0A9Q3IVM6</accession>
<dbReference type="AlphaFoldDB" id="A0A9Q3IVM6"/>
<organism evidence="1 2">
    <name type="scientific">Austropuccinia psidii MF-1</name>
    <dbReference type="NCBI Taxonomy" id="1389203"/>
    <lineage>
        <taxon>Eukaryota</taxon>
        <taxon>Fungi</taxon>
        <taxon>Dikarya</taxon>
        <taxon>Basidiomycota</taxon>
        <taxon>Pucciniomycotina</taxon>
        <taxon>Pucciniomycetes</taxon>
        <taxon>Pucciniales</taxon>
        <taxon>Sphaerophragmiaceae</taxon>
        <taxon>Austropuccinia</taxon>
    </lineage>
</organism>
<protein>
    <submittedName>
        <fullName evidence="1">Uncharacterized protein</fullName>
    </submittedName>
</protein>
<sequence length="82" mass="8956">MLTYCPPNMPPMLLTILMLTKCPQHASNTAYHPYACIVPSKHASEIALIPAQSSMLLIILTLLQCPQDETMIPPPISALNTP</sequence>
<gene>
    <name evidence="1" type="ORF">O181_090778</name>
</gene>
<name>A0A9Q3IVM6_9BASI</name>
<dbReference type="Proteomes" id="UP000765509">
    <property type="component" value="Unassembled WGS sequence"/>
</dbReference>
<dbReference type="OrthoDB" id="538223at2759"/>
<keyword evidence="2" id="KW-1185">Reference proteome</keyword>
<comment type="caution">
    <text evidence="1">The sequence shown here is derived from an EMBL/GenBank/DDBJ whole genome shotgun (WGS) entry which is preliminary data.</text>
</comment>